<reference evidence="1" key="1">
    <citation type="journal article" date="2007" name="Science">
        <title>Draft genome of the filarial nematode parasite Brugia malayi.</title>
        <authorList>
            <person name="Ghedin E."/>
            <person name="Wang S."/>
            <person name="Spiro D."/>
            <person name="Caler E."/>
            <person name="Zhao Q."/>
            <person name="Crabtree J."/>
            <person name="Allen J.E."/>
            <person name="Delcher A.L."/>
            <person name="Guiliano D.B."/>
            <person name="Miranda-Saavedra D."/>
            <person name="Angiuoli S.V."/>
            <person name="Creasy T."/>
            <person name="Amedeo P."/>
            <person name="Haas B."/>
            <person name="El-Sayed N.M."/>
            <person name="Wortman J.R."/>
            <person name="Feldblyum T."/>
            <person name="Tallon L."/>
            <person name="Schatz M."/>
            <person name="Shumway M."/>
            <person name="Koo H."/>
            <person name="Salzberg S.L."/>
            <person name="Schobel S."/>
            <person name="Pertea M."/>
            <person name="Pop M."/>
            <person name="White O."/>
            <person name="Barton G.J."/>
            <person name="Carlow C.K."/>
            <person name="Crawford M.J."/>
            <person name="Daub J."/>
            <person name="Dimmic M.W."/>
            <person name="Estes C.F."/>
            <person name="Foster J.M."/>
            <person name="Ganatra M."/>
            <person name="Gregory W.F."/>
            <person name="Johnson N.M."/>
            <person name="Jin J."/>
            <person name="Komuniecki R."/>
            <person name="Korf I."/>
            <person name="Kumar S."/>
            <person name="Laney S."/>
            <person name="Li B.W."/>
            <person name="Li W."/>
            <person name="Lindblom T.H."/>
            <person name="Lustigman S."/>
            <person name="Ma D."/>
            <person name="Maina C.V."/>
            <person name="Martin D.M."/>
            <person name="McCarter J.P."/>
            <person name="McReynolds L."/>
            <person name="Mitreva M."/>
            <person name="Nutman T.B."/>
            <person name="Parkinson J."/>
            <person name="Peregrin-Alvarez J.M."/>
            <person name="Poole C."/>
            <person name="Ren Q."/>
            <person name="Saunders L."/>
            <person name="Sluder A.E."/>
            <person name="Smith K."/>
            <person name="Stanke M."/>
            <person name="Unnasch T.R."/>
            <person name="Ware J."/>
            <person name="Wei A.D."/>
            <person name="Weil G."/>
            <person name="Williams D.J."/>
            <person name="Zhang Y."/>
            <person name="Williams S.A."/>
            <person name="Fraser-Liggett C."/>
            <person name="Slatko B."/>
            <person name="Blaxter M.L."/>
            <person name="Scott A.L."/>
        </authorList>
    </citation>
    <scope>NUCLEOTIDE SEQUENCE</scope>
    <source>
        <strain evidence="1">FR3</strain>
    </source>
</reference>
<name>A0A0I9N924_BRUMA</name>
<accession>A0A0I9N924</accession>
<dbReference type="OMA" id="NSYVLIY"/>
<organism evidence="1">
    <name type="scientific">Brugia malayi</name>
    <name type="common">Filarial nematode worm</name>
    <dbReference type="NCBI Taxonomy" id="6279"/>
    <lineage>
        <taxon>Eukaryota</taxon>
        <taxon>Metazoa</taxon>
        <taxon>Ecdysozoa</taxon>
        <taxon>Nematoda</taxon>
        <taxon>Chromadorea</taxon>
        <taxon>Rhabditida</taxon>
        <taxon>Spirurina</taxon>
        <taxon>Spiruromorpha</taxon>
        <taxon>Filarioidea</taxon>
        <taxon>Onchocercidae</taxon>
        <taxon>Brugia</taxon>
    </lineage>
</organism>
<proteinExistence type="predicted"/>
<evidence type="ECO:0000313" key="2">
    <source>
        <dbReference type="WormBase" id="Bm9560"/>
    </source>
</evidence>
<dbReference type="EMBL" id="LN856924">
    <property type="protein sequence ID" value="CTP81182.1"/>
    <property type="molecule type" value="Genomic_DNA"/>
</dbReference>
<dbReference type="WormBase" id="Bm9560">
    <property type="protein sequence ID" value="BM46661"/>
    <property type="gene ID" value="WBGene00229821"/>
</dbReference>
<protein>
    <submittedName>
        <fullName evidence="1">Bm9560</fullName>
    </submittedName>
</protein>
<gene>
    <name evidence="1 2" type="ORF">Bm9560</name>
    <name evidence="1" type="ORF">BM_Bm9560</name>
</gene>
<reference evidence="1" key="2">
    <citation type="submission" date="2012-12" db="EMBL/GenBank/DDBJ databases">
        <authorList>
            <person name="Gao Y.W."/>
            <person name="Fan S.T."/>
            <person name="Sun H.T."/>
            <person name="Wang Z."/>
            <person name="Gao X.L."/>
            <person name="Li Y.G."/>
            <person name="Wang T.C."/>
            <person name="Zhang K."/>
            <person name="Xu W.W."/>
            <person name="Yu Z.J."/>
            <person name="Xia X.Z."/>
        </authorList>
    </citation>
    <scope>NUCLEOTIDE SEQUENCE</scope>
    <source>
        <strain evidence="1">FR3</strain>
    </source>
</reference>
<dbReference type="AlphaFoldDB" id="A0A0I9N924"/>
<sequence length="87" mass="9518">MLWKSSDSTPAELVVDDSAKDDRQIMSNSYVLIYLSLGLDSSTMYILKFSGRNEAPVAKAKDLTIILLASVVFLDGSESSDDEGIIR</sequence>
<evidence type="ECO:0000313" key="1">
    <source>
        <dbReference type="EMBL" id="CTP81182.1"/>
    </source>
</evidence>